<name>A0A2S4UBG7_9BASI</name>
<sequence length="138" mass="15264">MNRISNRVAVCRSVHKLTGASTHACDLRAMRIGTIVDRDIYGSKHSHDPEPQSILELIILTLPPSATAAKEKMQMQTTPIVRVHASIDPSWSLQIAIKGWLRIDGFGWPPGKNLSTPTSKLSYFSSQRYQAPPKQDGS</sequence>
<gene>
    <name evidence="2" type="ORF">PSHT_09690</name>
    <name evidence="1" type="ORF">PSHT_16094</name>
</gene>
<dbReference type="VEuPathDB" id="FungiDB:PSHT_16094"/>
<dbReference type="Proteomes" id="UP000238274">
    <property type="component" value="Unassembled WGS sequence"/>
</dbReference>
<dbReference type="AlphaFoldDB" id="A0A2S4UBG7"/>
<evidence type="ECO:0000313" key="3">
    <source>
        <dbReference type="Proteomes" id="UP000238274"/>
    </source>
</evidence>
<reference evidence="1 3" key="1">
    <citation type="submission" date="2017-12" db="EMBL/GenBank/DDBJ databases">
        <title>Gene loss provides genomic basis for host adaptation in cereal stripe rust fungi.</title>
        <authorList>
            <person name="Xia C."/>
        </authorList>
    </citation>
    <scope>NUCLEOTIDE SEQUENCE [LARGE SCALE GENOMIC DNA]</scope>
    <source>
        <strain evidence="1 3">93TX-2</strain>
    </source>
</reference>
<protein>
    <submittedName>
        <fullName evidence="1">Uncharacterized protein</fullName>
    </submittedName>
</protein>
<reference evidence="3" key="3">
    <citation type="journal article" date="2018" name="Mol. Plant Microbe Interact.">
        <title>Genome sequence resources for the wheat stripe rust pathogen (Puccinia striiformis f. sp. tritici) and the barley stripe rust pathogen (Puccinia striiformis f. sp. hordei).</title>
        <authorList>
            <person name="Xia C."/>
            <person name="Wang M."/>
            <person name="Yin C."/>
            <person name="Cornejo O.E."/>
            <person name="Hulbert S.H."/>
            <person name="Chen X."/>
        </authorList>
    </citation>
    <scope>NUCLEOTIDE SEQUENCE [LARGE SCALE GENOMIC DNA]</scope>
    <source>
        <strain evidence="3">93TX-2</strain>
    </source>
</reference>
<organism evidence="1 3">
    <name type="scientific">Puccinia striiformis</name>
    <dbReference type="NCBI Taxonomy" id="27350"/>
    <lineage>
        <taxon>Eukaryota</taxon>
        <taxon>Fungi</taxon>
        <taxon>Dikarya</taxon>
        <taxon>Basidiomycota</taxon>
        <taxon>Pucciniomycotina</taxon>
        <taxon>Pucciniomycetes</taxon>
        <taxon>Pucciniales</taxon>
        <taxon>Pucciniaceae</taxon>
        <taxon>Puccinia</taxon>
    </lineage>
</organism>
<accession>A0A2S4UBG7</accession>
<comment type="caution">
    <text evidence="1">The sequence shown here is derived from an EMBL/GenBank/DDBJ whole genome shotgun (WGS) entry which is preliminary data.</text>
</comment>
<proteinExistence type="predicted"/>
<reference evidence="3" key="2">
    <citation type="journal article" date="2018" name="BMC Genomics">
        <title>Genomic insights into host adaptation between the wheat stripe rust pathogen (Puccinia striiformis f. sp. tritici) and the barley stripe rust pathogen (Puccinia striiformis f. sp. hordei).</title>
        <authorList>
            <person name="Xia C."/>
            <person name="Wang M."/>
            <person name="Yin C."/>
            <person name="Cornejo O.E."/>
            <person name="Hulbert S.H."/>
            <person name="Chen X."/>
        </authorList>
    </citation>
    <scope>NUCLEOTIDE SEQUENCE [LARGE SCALE GENOMIC DNA]</scope>
    <source>
        <strain evidence="3">93TX-2</strain>
    </source>
</reference>
<dbReference type="EMBL" id="PKSM01000472">
    <property type="protein sequence ID" value="POV94632.1"/>
    <property type="molecule type" value="Genomic_DNA"/>
</dbReference>
<dbReference type="EMBL" id="PKSM01000140">
    <property type="protein sequence ID" value="POW08080.1"/>
    <property type="molecule type" value="Genomic_DNA"/>
</dbReference>
<dbReference type="VEuPathDB" id="FungiDB:PSHT_09690"/>
<dbReference type="VEuPathDB" id="FungiDB:PSTT_08457"/>
<keyword evidence="3" id="KW-1185">Reference proteome</keyword>
<evidence type="ECO:0000313" key="2">
    <source>
        <dbReference type="EMBL" id="POW08080.1"/>
    </source>
</evidence>
<evidence type="ECO:0000313" key="1">
    <source>
        <dbReference type="EMBL" id="POV94632.1"/>
    </source>
</evidence>